<keyword evidence="2 3" id="KW-0040">ANK repeat</keyword>
<dbReference type="PROSITE" id="PS50088">
    <property type="entry name" value="ANK_REPEAT"/>
    <property type="match status" value="1"/>
</dbReference>
<evidence type="ECO:0008006" key="6">
    <source>
        <dbReference type="Google" id="ProtNLM"/>
    </source>
</evidence>
<reference evidence="4" key="1">
    <citation type="submission" date="2022-08" db="EMBL/GenBank/DDBJ databases">
        <authorList>
            <person name="Giroux E."/>
            <person name="Giroux E."/>
        </authorList>
    </citation>
    <scope>NUCLEOTIDE SEQUENCE</scope>
    <source>
        <strain evidence="4">H1091258</strain>
    </source>
</reference>
<name>A0A9W4RN98_9PEZI</name>
<protein>
    <recommendedName>
        <fullName evidence="6">Ankyrin</fullName>
    </recommendedName>
</protein>
<dbReference type="Pfam" id="PF12796">
    <property type="entry name" value="Ank_2"/>
    <property type="match status" value="2"/>
</dbReference>
<evidence type="ECO:0000313" key="5">
    <source>
        <dbReference type="Proteomes" id="UP001152533"/>
    </source>
</evidence>
<evidence type="ECO:0000256" key="1">
    <source>
        <dbReference type="ARBA" id="ARBA00022737"/>
    </source>
</evidence>
<dbReference type="Proteomes" id="UP001152533">
    <property type="component" value="Unassembled WGS sequence"/>
</dbReference>
<dbReference type="AlphaFoldDB" id="A0A9W4RN98"/>
<dbReference type="Gene3D" id="1.25.40.20">
    <property type="entry name" value="Ankyrin repeat-containing domain"/>
    <property type="match status" value="2"/>
</dbReference>
<sequence>MLEIVEWLLERGANANCYNGDGTSAVQDMLRKYNLNPILPTMLDQYLADGGSILSESISPIYIAVDEANTGGLSILLNHIRANEKEYGERSGVARLTVGQMSVDMPCNGFPPLHMATERANRTAIRLLLDNGADLEATDSFNRTPLIYATQRLVGMDAFFIVNMLVRAGSNLNHRDSKGMGPLIGACKNRSSPLIIYLVRIGANLHTTDHVGSNCLHHLLDNCDETKTASIVPSTFLRLTGMLIDPYQANKSGWSAVHISMHRTSMTALLLNGDFQLTDLAPMSWSTLPKCHACPEAACLTSGFRLYCRKMSFECFRKLLNTEPADAWSPLCRAAAIGNTEVMKNLLSIGSLIDFDGCPEGSALMTASRAGILKSVKFLTRHGASISFQGRKQHYSAVEASARSPKVRRWLLVDRFTDQLKLKWAQEVSDVSTENLKKWSGITKAEMVILGPWERRASESSRQYWSHLEQMKKGFNGKVVPPDQGAKTRRQSKMIPSEPVNIAAGGYNSTGENRQTLGF</sequence>
<proteinExistence type="predicted"/>
<keyword evidence="5" id="KW-1185">Reference proteome</keyword>
<keyword evidence="1" id="KW-0677">Repeat</keyword>
<dbReference type="InterPro" id="IPR036770">
    <property type="entry name" value="Ankyrin_rpt-contain_sf"/>
</dbReference>
<dbReference type="SMART" id="SM00248">
    <property type="entry name" value="ANK"/>
    <property type="match status" value="6"/>
</dbReference>
<dbReference type="PANTHER" id="PTHR24171">
    <property type="entry name" value="ANKYRIN REPEAT DOMAIN-CONTAINING PROTEIN 39-RELATED"/>
    <property type="match status" value="1"/>
</dbReference>
<dbReference type="EMBL" id="CAMGZC010000159">
    <property type="protein sequence ID" value="CAI0644316.1"/>
    <property type="molecule type" value="Genomic_DNA"/>
</dbReference>
<gene>
    <name evidence="4" type="ORF">CGXH109_LOCUS34340</name>
</gene>
<comment type="caution">
    <text evidence="4">The sequence shown here is derived from an EMBL/GenBank/DDBJ whole genome shotgun (WGS) entry which is preliminary data.</text>
</comment>
<evidence type="ECO:0000313" key="4">
    <source>
        <dbReference type="EMBL" id="CAI0644316.1"/>
    </source>
</evidence>
<dbReference type="InterPro" id="IPR002110">
    <property type="entry name" value="Ankyrin_rpt"/>
</dbReference>
<feature type="repeat" description="ANK" evidence="3">
    <location>
        <begin position="108"/>
        <end position="140"/>
    </location>
</feature>
<evidence type="ECO:0000256" key="2">
    <source>
        <dbReference type="ARBA" id="ARBA00023043"/>
    </source>
</evidence>
<dbReference type="SUPFAM" id="SSF48403">
    <property type="entry name" value="Ankyrin repeat"/>
    <property type="match status" value="2"/>
</dbReference>
<evidence type="ECO:0000256" key="3">
    <source>
        <dbReference type="PROSITE-ProRule" id="PRU00023"/>
    </source>
</evidence>
<organism evidence="4 5">
    <name type="scientific">Colletotrichum noveboracense</name>
    <dbReference type="NCBI Taxonomy" id="2664923"/>
    <lineage>
        <taxon>Eukaryota</taxon>
        <taxon>Fungi</taxon>
        <taxon>Dikarya</taxon>
        <taxon>Ascomycota</taxon>
        <taxon>Pezizomycotina</taxon>
        <taxon>Sordariomycetes</taxon>
        <taxon>Hypocreomycetidae</taxon>
        <taxon>Glomerellales</taxon>
        <taxon>Glomerellaceae</taxon>
        <taxon>Colletotrichum</taxon>
        <taxon>Colletotrichum gloeosporioides species complex</taxon>
    </lineage>
</organism>
<accession>A0A9W4RN98</accession>
<dbReference type="PROSITE" id="PS50297">
    <property type="entry name" value="ANK_REP_REGION"/>
    <property type="match status" value="1"/>
</dbReference>